<feature type="compositionally biased region" description="Low complexity" evidence="1">
    <location>
        <begin position="34"/>
        <end position="46"/>
    </location>
</feature>
<evidence type="ECO:0000256" key="1">
    <source>
        <dbReference type="SAM" id="MobiDB-lite"/>
    </source>
</evidence>
<accession>A0A077WEV9</accession>
<feature type="compositionally biased region" description="Low complexity" evidence="1">
    <location>
        <begin position="65"/>
        <end position="79"/>
    </location>
</feature>
<name>A0A077WEV9_9FUNG</name>
<feature type="region of interest" description="Disordered" evidence="1">
    <location>
        <begin position="29"/>
        <end position="92"/>
    </location>
</feature>
<evidence type="ECO:0000313" key="2">
    <source>
        <dbReference type="EMBL" id="CDS05950.1"/>
    </source>
</evidence>
<dbReference type="EMBL" id="LK023318">
    <property type="protein sequence ID" value="CDS05950.1"/>
    <property type="molecule type" value="Genomic_DNA"/>
</dbReference>
<reference evidence="2" key="1">
    <citation type="journal article" date="2014" name="Genome Announc.">
        <title>De novo whole-genome sequence and genome annotation of Lichtheimia ramosa.</title>
        <authorList>
            <person name="Linde J."/>
            <person name="Schwartze V."/>
            <person name="Binder U."/>
            <person name="Lass-Florl C."/>
            <person name="Voigt K."/>
            <person name="Horn F."/>
        </authorList>
    </citation>
    <scope>NUCLEOTIDE SEQUENCE</scope>
    <source>
        <strain evidence="2">JMRC FSU:6197</strain>
    </source>
</reference>
<dbReference type="AlphaFoldDB" id="A0A077WEV9"/>
<protein>
    <submittedName>
        <fullName evidence="2">Uncharacterized protein</fullName>
    </submittedName>
</protein>
<organism evidence="2">
    <name type="scientific">Lichtheimia ramosa</name>
    <dbReference type="NCBI Taxonomy" id="688394"/>
    <lineage>
        <taxon>Eukaryota</taxon>
        <taxon>Fungi</taxon>
        <taxon>Fungi incertae sedis</taxon>
        <taxon>Mucoromycota</taxon>
        <taxon>Mucoromycotina</taxon>
        <taxon>Mucoromycetes</taxon>
        <taxon>Mucorales</taxon>
        <taxon>Lichtheimiaceae</taxon>
        <taxon>Lichtheimia</taxon>
    </lineage>
</organism>
<gene>
    <name evidence="2" type="ORF">LRAMOSA08478</name>
</gene>
<dbReference type="OrthoDB" id="2339532at2759"/>
<feature type="region of interest" description="Disordered" evidence="1">
    <location>
        <begin position="109"/>
        <end position="134"/>
    </location>
</feature>
<proteinExistence type="predicted"/>
<feature type="compositionally biased region" description="Polar residues" evidence="1">
    <location>
        <begin position="47"/>
        <end position="56"/>
    </location>
</feature>
<sequence length="139" mass="14902">MVILATGRSLSAFSARSRQQSNPLSCKLSTRIHPNQQQQQKPQLNQATAFSTSARAQSRYYEGASSPGSTSSESSSSSSHGPTITEQSILSAFPRPNLSPTLHFSIFSGSFDSNSSPRKDDKNRCGNCAGPHSTDFCPC</sequence>
<feature type="compositionally biased region" description="Polar residues" evidence="1">
    <location>
        <begin position="80"/>
        <end position="90"/>
    </location>
</feature>